<dbReference type="AlphaFoldDB" id="A0A7V7UVN9"/>
<dbReference type="RefSeq" id="WP_151574421.1">
    <property type="nucleotide sequence ID" value="NZ_WBOT01000003.1"/>
</dbReference>
<feature type="coiled-coil region" evidence="1">
    <location>
        <begin position="72"/>
        <end position="113"/>
    </location>
</feature>
<proteinExistence type="predicted"/>
<accession>A0A7V7UVN9</accession>
<sequence length="118" mass="13459">MDITQQFFNILTRSGFQVEQMVNRSIQNHLNKPAFVKLASQRANGMAKGMSSLQNTVEMLSVPFNFPTKNDLANTTNLIVQSEEKIDNLEYQMISLTNAIHDLQTNIRSANQTQRDNR</sequence>
<dbReference type="EMBL" id="WBOT01000003">
    <property type="protein sequence ID" value="KAB2332962.1"/>
    <property type="molecule type" value="Genomic_DNA"/>
</dbReference>
<dbReference type="Proteomes" id="UP000441354">
    <property type="component" value="Unassembled WGS sequence"/>
</dbReference>
<keyword evidence="1" id="KW-0175">Coiled coil</keyword>
<evidence type="ECO:0000313" key="3">
    <source>
        <dbReference type="Proteomes" id="UP000441354"/>
    </source>
</evidence>
<evidence type="ECO:0000313" key="2">
    <source>
        <dbReference type="EMBL" id="KAB2332962.1"/>
    </source>
</evidence>
<reference evidence="2 3" key="1">
    <citation type="journal article" date="2014" name="Arch. Microbiol.">
        <title>Bacillus mesophilum sp. nov., strain IITR-54T, a novel 4-chlorobiphenyl dechlorinating bacterium.</title>
        <authorList>
            <person name="Manickam N."/>
            <person name="Singh N.K."/>
            <person name="Bajaj A."/>
            <person name="Kumar R.M."/>
            <person name="Kaur G."/>
            <person name="Kaur N."/>
            <person name="Bala M."/>
            <person name="Kumar A."/>
            <person name="Mayilraj S."/>
        </authorList>
    </citation>
    <scope>NUCLEOTIDE SEQUENCE [LARGE SCALE GENOMIC DNA]</scope>
    <source>
        <strain evidence="2 3">IITR-54</strain>
    </source>
</reference>
<keyword evidence="3" id="KW-1185">Reference proteome</keyword>
<gene>
    <name evidence="2" type="ORF">F7732_12850</name>
</gene>
<comment type="caution">
    <text evidence="2">The sequence shown here is derived from an EMBL/GenBank/DDBJ whole genome shotgun (WGS) entry which is preliminary data.</text>
</comment>
<name>A0A7V7UVN9_9BACI</name>
<protein>
    <submittedName>
        <fullName evidence="2">Uncharacterized protein</fullName>
    </submittedName>
</protein>
<organism evidence="2 3">
    <name type="scientific">Bacillus mesophilum</name>
    <dbReference type="NCBI Taxonomy" id="1071718"/>
    <lineage>
        <taxon>Bacteria</taxon>
        <taxon>Bacillati</taxon>
        <taxon>Bacillota</taxon>
        <taxon>Bacilli</taxon>
        <taxon>Bacillales</taxon>
        <taxon>Bacillaceae</taxon>
        <taxon>Bacillus</taxon>
    </lineage>
</organism>
<evidence type="ECO:0000256" key="1">
    <source>
        <dbReference type="SAM" id="Coils"/>
    </source>
</evidence>
<dbReference type="OrthoDB" id="2872086at2"/>